<organism evidence="1">
    <name type="scientific">Timema poppense</name>
    <name type="common">Walking stick</name>
    <dbReference type="NCBI Taxonomy" id="170557"/>
    <lineage>
        <taxon>Eukaryota</taxon>
        <taxon>Metazoa</taxon>
        <taxon>Ecdysozoa</taxon>
        <taxon>Arthropoda</taxon>
        <taxon>Hexapoda</taxon>
        <taxon>Insecta</taxon>
        <taxon>Pterygota</taxon>
        <taxon>Neoptera</taxon>
        <taxon>Polyneoptera</taxon>
        <taxon>Phasmatodea</taxon>
        <taxon>Timematodea</taxon>
        <taxon>Timematoidea</taxon>
        <taxon>Timematidae</taxon>
        <taxon>Timema</taxon>
    </lineage>
</organism>
<accession>A0A7R9HI00</accession>
<proteinExistence type="predicted"/>
<name>A0A7R9HI00_TIMPO</name>
<sequence length="92" mass="10208">MGFAERMVTGPWTTGIRTVWTRRFEDAYHQVLRHRPPQETPLRIGATHDATDVVLRPSPGILSPAPLPPVPLYNSGNAPPPLFGQIWTPLTS</sequence>
<dbReference type="AlphaFoldDB" id="A0A7R9HI00"/>
<dbReference type="EMBL" id="OD088585">
    <property type="protein sequence ID" value="CAD7422177.1"/>
    <property type="molecule type" value="Genomic_DNA"/>
</dbReference>
<protein>
    <submittedName>
        <fullName evidence="1">Uncharacterized protein</fullName>
    </submittedName>
</protein>
<evidence type="ECO:0000313" key="1">
    <source>
        <dbReference type="EMBL" id="CAD7422177.1"/>
    </source>
</evidence>
<gene>
    <name evidence="1" type="ORF">TPSB3V08_LOCUS15592</name>
</gene>
<reference evidence="1" key="1">
    <citation type="submission" date="2020-11" db="EMBL/GenBank/DDBJ databases">
        <authorList>
            <person name="Tran Van P."/>
        </authorList>
    </citation>
    <scope>NUCLEOTIDE SEQUENCE</scope>
</reference>